<dbReference type="PANTHER" id="PTHR14375:SF2">
    <property type="entry name" value="SIMILAR TO RIKEN CDNA 4931414P19"/>
    <property type="match status" value="1"/>
</dbReference>
<dbReference type="OrthoDB" id="9426338at2759"/>
<evidence type="ECO:0000313" key="4">
    <source>
        <dbReference type="RefSeq" id="XP_008065989.1"/>
    </source>
</evidence>
<proteinExistence type="predicted"/>
<dbReference type="OMA" id="FDQSHKT"/>
<dbReference type="RefSeq" id="XP_008065989.1">
    <property type="nucleotide sequence ID" value="XM_008067798.2"/>
</dbReference>
<feature type="region of interest" description="Disordered" evidence="1">
    <location>
        <begin position="223"/>
        <end position="291"/>
    </location>
</feature>
<gene>
    <name evidence="3 4 5" type="primary">CUNH14orf93</name>
</gene>
<keyword evidence="2" id="KW-1185">Reference proteome</keyword>
<dbReference type="AlphaFoldDB" id="A0A1U7U7D1"/>
<dbReference type="KEGG" id="csyr:103270263"/>
<organism evidence="5">
    <name type="scientific">Carlito syrichta</name>
    <name type="common">Philippine tarsier</name>
    <name type="synonym">Tarsius syrichta</name>
    <dbReference type="NCBI Taxonomy" id="1868482"/>
    <lineage>
        <taxon>Eukaryota</taxon>
        <taxon>Metazoa</taxon>
        <taxon>Chordata</taxon>
        <taxon>Craniata</taxon>
        <taxon>Vertebrata</taxon>
        <taxon>Euteleostomi</taxon>
        <taxon>Mammalia</taxon>
        <taxon>Eutheria</taxon>
        <taxon>Euarchontoglires</taxon>
        <taxon>Primates</taxon>
        <taxon>Haplorrhini</taxon>
        <taxon>Tarsiiformes</taxon>
        <taxon>Tarsiidae</taxon>
        <taxon>Carlito</taxon>
    </lineage>
</organism>
<dbReference type="CTD" id="140904555"/>
<reference evidence="5" key="1">
    <citation type="submission" date="2023-09" db="UniProtKB">
        <authorList>
            <consortium name="RefSeq"/>
        </authorList>
    </citation>
    <scope>IDENTIFICATION</scope>
</reference>
<feature type="compositionally biased region" description="Polar residues" evidence="1">
    <location>
        <begin position="223"/>
        <end position="232"/>
    </location>
</feature>
<dbReference type="Proteomes" id="UP000189704">
    <property type="component" value="Unplaced"/>
</dbReference>
<evidence type="ECO:0000313" key="3">
    <source>
        <dbReference type="RefSeq" id="XP_008065988.1"/>
    </source>
</evidence>
<name>A0A1U7U7D1_CARSF</name>
<evidence type="ECO:0000256" key="1">
    <source>
        <dbReference type="SAM" id="MobiDB-lite"/>
    </source>
</evidence>
<sequence length="529" mass="57957">MSFSATILFSPPSGSEARCCCCACKSETSGGSTGSQGGNPPPSTPITVTGHGLAVQSSEQLLHVIYQRVDKAVGLAEAALGLARANNELLKRLQEEVNELRQGKVSTPDEDGESQAHSALPEEPGPLKESPGEACKALSAMEEECDSVGSGVQMVIEELRHSLGFPATQRDVRLPGCALAAGEGAPLLNPLVDDFVASESAVQRVLVPAYAKQLSPATQLAIQRATSETGPENGTKLPPPRPEDMLNAAAALDGALEESGPGSTGELRHSLGFTASPCRTRGSGQKNSRRKRDLVLSKLVHNVHNHITNDKRFNGSESIKSSWNISVVKFLLEKLKQELVTSPHNYTDKELKGACVAYFLTKRREYRNSLNPFKGLKEKEEKKLRSRRYRLFANRSSIMRHFGPEDQRLWKDVTEELMSDEEDSLNEPGVWVARPPRFRAQRLTELCYHLDANSKHGTKANRVYGPPSDRLPSAEAQLLPPELYNPNFQEEEDEGGDENVPVSPSFDQPHKTCCLDLNSFIEIKVEKDE</sequence>
<dbReference type="GO" id="GO:0030154">
    <property type="term" value="P:cell differentiation"/>
    <property type="evidence" value="ECO:0007669"/>
    <property type="project" value="Ensembl"/>
</dbReference>
<dbReference type="Pfam" id="PF15394">
    <property type="entry name" value="DUF4616"/>
    <property type="match status" value="1"/>
</dbReference>
<evidence type="ECO:0000313" key="2">
    <source>
        <dbReference type="Proteomes" id="UP000189704"/>
    </source>
</evidence>
<feature type="region of interest" description="Disordered" evidence="1">
    <location>
        <begin position="102"/>
        <end position="132"/>
    </location>
</feature>
<protein>
    <submittedName>
        <fullName evidence="3 4">Uncharacterized protein C14orf93 homolog isoform X1</fullName>
    </submittedName>
</protein>
<dbReference type="RefSeq" id="XP_008065990.1">
    <property type="nucleotide sequence ID" value="XM_008067799.2"/>
</dbReference>
<evidence type="ECO:0000313" key="5">
    <source>
        <dbReference type="RefSeq" id="XP_008065990.1"/>
    </source>
</evidence>
<feature type="region of interest" description="Disordered" evidence="1">
    <location>
        <begin position="486"/>
        <end position="508"/>
    </location>
</feature>
<dbReference type="GO" id="GO:0010628">
    <property type="term" value="P:positive regulation of gene expression"/>
    <property type="evidence" value="ECO:0007669"/>
    <property type="project" value="Ensembl"/>
</dbReference>
<accession>A0A1U7U7D1</accession>
<dbReference type="GeneID" id="103270263"/>
<dbReference type="RefSeq" id="XP_008065988.1">
    <property type="nucleotide sequence ID" value="XM_008067797.2"/>
</dbReference>
<dbReference type="InterPro" id="IPR028101">
    <property type="entry name" value="DUF4616"/>
</dbReference>
<dbReference type="PANTHER" id="PTHR14375">
    <property type="entry name" value="SIMILAR TO RIKEN CDNA 4931414P19"/>
    <property type="match status" value="1"/>
</dbReference>